<dbReference type="PANTHER" id="PTHR38592">
    <property type="entry name" value="BLL4819 PROTEIN"/>
    <property type="match status" value="1"/>
</dbReference>
<keyword evidence="2" id="KW-1133">Transmembrane helix</keyword>
<evidence type="ECO:0000256" key="2">
    <source>
        <dbReference type="SAM" id="Phobius"/>
    </source>
</evidence>
<dbReference type="Pfam" id="PF10129">
    <property type="entry name" value="OpgC_C"/>
    <property type="match status" value="1"/>
</dbReference>
<dbReference type="PIRSF" id="PIRSF028704">
    <property type="entry name" value="UPC028704"/>
    <property type="match status" value="1"/>
</dbReference>
<reference evidence="3 4" key="1">
    <citation type="journal article" date="2011" name="J. Biotechnol.">
        <title>The complete genome sequence of the dominant Sinorhizobium meliloti field isolate SM11 extends the S. meliloti pan-genome.</title>
        <authorList>
            <person name="Schneiker-Bekel S."/>
            <person name="Wibberg D."/>
            <person name="Bekel T."/>
            <person name="Blom J."/>
            <person name="Linke B."/>
            <person name="Neuweger H."/>
            <person name="Stiens M."/>
            <person name="Vorholter F.J."/>
            <person name="Weidner S."/>
            <person name="Goesmann A."/>
            <person name="Puhler A."/>
            <person name="Schluter A."/>
        </authorList>
    </citation>
    <scope>NUCLEOTIDE SEQUENCE [LARGE SCALE GENOMIC DNA]</scope>
    <source>
        <strain evidence="3 4">SM11</strain>
    </source>
</reference>
<feature type="region of interest" description="Disordered" evidence="1">
    <location>
        <begin position="1"/>
        <end position="32"/>
    </location>
</feature>
<organism evidence="3 4">
    <name type="scientific">Sinorhizobium meliloti (strain SM11)</name>
    <dbReference type="NCBI Taxonomy" id="707241"/>
    <lineage>
        <taxon>Bacteria</taxon>
        <taxon>Pseudomonadati</taxon>
        <taxon>Pseudomonadota</taxon>
        <taxon>Alphaproteobacteria</taxon>
        <taxon>Hyphomicrobiales</taxon>
        <taxon>Rhizobiaceae</taxon>
        <taxon>Sinorhizobium/Ensifer group</taxon>
        <taxon>Sinorhizobium</taxon>
    </lineage>
</organism>
<keyword evidence="2" id="KW-0812">Transmembrane</keyword>
<dbReference type="PANTHER" id="PTHR38592:SF3">
    <property type="entry name" value="BLL4819 PROTEIN"/>
    <property type="match status" value="1"/>
</dbReference>
<feature type="transmembrane region" description="Helical" evidence="2">
    <location>
        <begin position="222"/>
        <end position="242"/>
    </location>
</feature>
<keyword evidence="2" id="KW-0472">Membrane</keyword>
<name>F7X1S9_SINMM</name>
<dbReference type="Proteomes" id="UP000009045">
    <property type="component" value="Chromosome"/>
</dbReference>
<feature type="transmembrane region" description="Helical" evidence="2">
    <location>
        <begin position="364"/>
        <end position="383"/>
    </location>
</feature>
<protein>
    <submittedName>
        <fullName evidence="3">OpgC protein</fullName>
    </submittedName>
</protein>
<accession>F7X1S9</accession>
<feature type="transmembrane region" description="Helical" evidence="2">
    <location>
        <begin position="137"/>
        <end position="161"/>
    </location>
</feature>
<feature type="transmembrane region" description="Helical" evidence="2">
    <location>
        <begin position="389"/>
        <end position="408"/>
    </location>
</feature>
<evidence type="ECO:0000256" key="1">
    <source>
        <dbReference type="SAM" id="MobiDB-lite"/>
    </source>
</evidence>
<evidence type="ECO:0000313" key="3">
    <source>
        <dbReference type="EMBL" id="AEH80643.1"/>
    </source>
</evidence>
<dbReference type="AlphaFoldDB" id="F7X1S9"/>
<dbReference type="EMBL" id="CP001830">
    <property type="protein sequence ID" value="AEH80643.1"/>
    <property type="molecule type" value="Genomic_DNA"/>
</dbReference>
<dbReference type="PATRIC" id="fig|707241.3.peg.3562"/>
<feature type="transmembrane region" description="Helical" evidence="2">
    <location>
        <begin position="254"/>
        <end position="271"/>
    </location>
</feature>
<gene>
    <name evidence="3" type="primary">opgC</name>
    <name evidence="3" type="ordered locus">SM11_chr3408</name>
</gene>
<evidence type="ECO:0000313" key="4">
    <source>
        <dbReference type="Proteomes" id="UP000009045"/>
    </source>
</evidence>
<feature type="transmembrane region" description="Helical" evidence="2">
    <location>
        <begin position="283"/>
        <end position="305"/>
    </location>
</feature>
<dbReference type="KEGG" id="smx:SM11_chr3408"/>
<dbReference type="InterPro" id="IPR014550">
    <property type="entry name" value="UCP028704_OpgC"/>
</dbReference>
<feature type="transmembrane region" description="Helical" evidence="2">
    <location>
        <begin position="198"/>
        <end position="215"/>
    </location>
</feature>
<proteinExistence type="predicted"/>
<feature type="transmembrane region" description="Helical" evidence="2">
    <location>
        <begin position="325"/>
        <end position="344"/>
    </location>
</feature>
<dbReference type="HOGENOM" id="CLU_041000_2_0_5"/>
<sequence>MFAQVRHSSWRRRGPDCPGTAAPVSTGVGRGAKSRISTRMLQKTFEGGNDQRGVAHPVPTGRDTRLDVFRALCLLTIFVNHVPGQYLEYLTHKNFGFSDSAEAFVLISGLSVGAAYSGKFLAGGRLALTLKIWRRALALYVAHIMTSVVTLAIFAGGALYFGRQELIGEINIRPIVEQTEQGIVAMVLLGHQLGYNNILSMYAVLFLLLPGFLWLNAVRPRLLFAFSATLWLAAGCFKMVPYNFLDDGYWFLNPWSWQFLFVIGILCMSHVRRGGSLPRSPWLLGISVAYLAISAFWVLFSWWNIDLSFGLPAVLTGFDKTFLSLTRLLHVLALAYILATVPVFSRLTRVGSNHPLVMIGRHSLAVFIFGTILAMAGQVLLLVTDRDRIIGTIFVIGGIGLHFAYAYYLEWLKEVSVAPPLKAA</sequence>